<evidence type="ECO:0000313" key="2">
    <source>
        <dbReference type="Proteomes" id="UP000050443"/>
    </source>
</evidence>
<dbReference type="Proteomes" id="UP000050443">
    <property type="component" value="Unassembled WGS sequence"/>
</dbReference>
<comment type="caution">
    <text evidence="1">The sequence shown here is derived from an EMBL/GenBank/DDBJ whole genome shotgun (WGS) entry which is preliminary data.</text>
</comment>
<proteinExistence type="predicted"/>
<sequence>MAQKINPRKPVKSVKSLGKKYTDKTKWFYIFEIRIIFALFAK</sequence>
<reference evidence="1 2" key="1">
    <citation type="submission" date="2014-09" db="EMBL/GenBank/DDBJ databases">
        <title>Genome sequence of Flavobacterium aquidurense RC62.</title>
        <authorList>
            <person name="Kim J.F."/>
            <person name="Kwak M.-J."/>
        </authorList>
    </citation>
    <scope>NUCLEOTIDE SEQUENCE [LARGE SCALE GENOMIC DNA]</scope>
    <source>
        <strain evidence="1 2">RC62</strain>
    </source>
</reference>
<protein>
    <submittedName>
        <fullName evidence="1">Uncharacterized protein</fullName>
    </submittedName>
</protein>
<accession>A0A0N8VLY7</accession>
<dbReference type="AlphaFoldDB" id="A0A0N8VLY7"/>
<dbReference type="PATRIC" id="fig|362413.3.peg.2952"/>
<evidence type="ECO:0000313" key="1">
    <source>
        <dbReference type="EMBL" id="KQB37836.1"/>
    </source>
</evidence>
<gene>
    <name evidence="1" type="ORF">RC62_3002</name>
</gene>
<organism evidence="1 2">
    <name type="scientific">Flavobacterium aquidurense</name>
    <dbReference type="NCBI Taxonomy" id="362413"/>
    <lineage>
        <taxon>Bacteria</taxon>
        <taxon>Pseudomonadati</taxon>
        <taxon>Bacteroidota</taxon>
        <taxon>Flavobacteriia</taxon>
        <taxon>Flavobacteriales</taxon>
        <taxon>Flavobacteriaceae</taxon>
        <taxon>Flavobacterium</taxon>
    </lineage>
</organism>
<dbReference type="STRING" id="362413.RC62_3002"/>
<name>A0A0N8VLY7_9FLAO</name>
<dbReference type="EMBL" id="JRLF01000015">
    <property type="protein sequence ID" value="KQB37836.1"/>
    <property type="molecule type" value="Genomic_DNA"/>
</dbReference>